<dbReference type="InterPro" id="IPR021719">
    <property type="entry name" value="Prot_inh_I78"/>
</dbReference>
<feature type="chain" id="PRO_5006394353" description="Peptidase inhibitor I78 family protein" evidence="1">
    <location>
        <begin position="20"/>
        <end position="121"/>
    </location>
</feature>
<dbReference type="Proteomes" id="UP000052052">
    <property type="component" value="Unassembled WGS sequence"/>
</dbReference>
<evidence type="ECO:0000313" key="3">
    <source>
        <dbReference type="Proteomes" id="UP000052052"/>
    </source>
</evidence>
<dbReference type="PROSITE" id="PS51257">
    <property type="entry name" value="PROKAR_LIPOPROTEIN"/>
    <property type="match status" value="1"/>
</dbReference>
<dbReference type="STRING" id="344882.ABB29_00665"/>
<gene>
    <name evidence="2" type="ORF">ABB29_00665</name>
</gene>
<dbReference type="RefSeq" id="WP_057656678.1">
    <property type="nucleotide sequence ID" value="NZ_LDJL01000001.1"/>
</dbReference>
<reference evidence="2 3" key="1">
    <citation type="submission" date="2015-05" db="EMBL/GenBank/DDBJ databases">
        <title>Genome sequencing and analysis of members of genus Stenotrophomonas.</title>
        <authorList>
            <person name="Patil P.P."/>
            <person name="Midha S."/>
            <person name="Patil P.B."/>
        </authorList>
    </citation>
    <scope>NUCLEOTIDE SEQUENCE [LARGE SCALE GENOMIC DNA]</scope>
    <source>
        <strain evidence="2 3">DSM 21858</strain>
    </source>
</reference>
<comment type="caution">
    <text evidence="2">The sequence shown here is derived from an EMBL/GenBank/DDBJ whole genome shotgun (WGS) entry which is preliminary data.</text>
</comment>
<protein>
    <recommendedName>
        <fullName evidence="4">Peptidase inhibitor I78 family protein</fullName>
    </recommendedName>
</protein>
<dbReference type="Gene3D" id="3.30.10.10">
    <property type="entry name" value="Trypsin Inhibitor V, subunit A"/>
    <property type="match status" value="1"/>
</dbReference>
<keyword evidence="3" id="KW-1185">Reference proteome</keyword>
<dbReference type="EMBL" id="LDJL01000001">
    <property type="protein sequence ID" value="KRG72012.1"/>
    <property type="molecule type" value="Genomic_DNA"/>
</dbReference>
<dbReference type="PANTHER" id="PTHR39600">
    <property type="entry name" value="PEPTIDASE INHIBITOR I78 FAMILY PROTEIN"/>
    <property type="match status" value="1"/>
</dbReference>
<proteinExistence type="predicted"/>
<sequence>MPRIALISLPLLLALTACGSPHPDEQAAAVARSQAAAEAAAEPADPALAAPAVDGSCDETQAQWVIGKTMDDAQLEQARGDAGAETVRSLKPNQVITMEYNGNRLNIDVDAKGVATAARCG</sequence>
<accession>A0A0R0CPV0</accession>
<feature type="signal peptide" evidence="1">
    <location>
        <begin position="1"/>
        <end position="19"/>
    </location>
</feature>
<organism evidence="2 3">
    <name type="scientific">Pseudoxanthomonas dokdonensis</name>
    <dbReference type="NCBI Taxonomy" id="344882"/>
    <lineage>
        <taxon>Bacteria</taxon>
        <taxon>Pseudomonadati</taxon>
        <taxon>Pseudomonadota</taxon>
        <taxon>Gammaproteobacteria</taxon>
        <taxon>Lysobacterales</taxon>
        <taxon>Lysobacteraceae</taxon>
        <taxon>Pseudoxanthomonas</taxon>
    </lineage>
</organism>
<name>A0A0R0CPV0_9GAMM</name>
<dbReference type="PANTHER" id="PTHR39600:SF1">
    <property type="entry name" value="PEPTIDASE INHIBITOR I78 FAMILY PROTEIN"/>
    <property type="match status" value="1"/>
</dbReference>
<evidence type="ECO:0000256" key="1">
    <source>
        <dbReference type="SAM" id="SignalP"/>
    </source>
</evidence>
<keyword evidence="1" id="KW-0732">Signal</keyword>
<dbReference type="Pfam" id="PF11720">
    <property type="entry name" value="Inhibitor_I78"/>
    <property type="match status" value="1"/>
</dbReference>
<evidence type="ECO:0008006" key="4">
    <source>
        <dbReference type="Google" id="ProtNLM"/>
    </source>
</evidence>
<dbReference type="PATRIC" id="fig|344882.3.peg.137"/>
<dbReference type="OrthoDB" id="7917348at2"/>
<evidence type="ECO:0000313" key="2">
    <source>
        <dbReference type="EMBL" id="KRG72012.1"/>
    </source>
</evidence>
<dbReference type="AlphaFoldDB" id="A0A0R0CPV0"/>